<keyword evidence="2" id="KW-1133">Transmembrane helix</keyword>
<dbReference type="InterPro" id="IPR036396">
    <property type="entry name" value="Cyt_P450_sf"/>
</dbReference>
<evidence type="ECO:0000313" key="3">
    <source>
        <dbReference type="EMBL" id="KAK3671499.1"/>
    </source>
</evidence>
<evidence type="ECO:0000256" key="1">
    <source>
        <dbReference type="PIRSR" id="PIRSR602401-1"/>
    </source>
</evidence>
<name>A0AAE0TTH5_9PEZI</name>
<dbReference type="EMBL" id="JAUTXT010000042">
    <property type="protein sequence ID" value="KAK3671499.1"/>
    <property type="molecule type" value="Genomic_DNA"/>
</dbReference>
<dbReference type="PANTHER" id="PTHR24305:SF168">
    <property type="entry name" value="P450, PUTATIVE (EUROFUNG)-RELATED"/>
    <property type="match status" value="1"/>
</dbReference>
<dbReference type="SUPFAM" id="SSF48264">
    <property type="entry name" value="Cytochrome P450"/>
    <property type="match status" value="1"/>
</dbReference>
<accession>A0AAE0TTH5</accession>
<evidence type="ECO:0000313" key="4">
    <source>
        <dbReference type="Proteomes" id="UP001274830"/>
    </source>
</evidence>
<dbReference type="InterPro" id="IPR001128">
    <property type="entry name" value="Cyt_P450"/>
</dbReference>
<dbReference type="InterPro" id="IPR050121">
    <property type="entry name" value="Cytochrome_P450_monoxygenase"/>
</dbReference>
<keyword evidence="2" id="KW-0812">Transmembrane</keyword>
<dbReference type="Proteomes" id="UP001274830">
    <property type="component" value="Unassembled WGS sequence"/>
</dbReference>
<gene>
    <name evidence="3" type="ORF">LTR78_008598</name>
</gene>
<comment type="cofactor">
    <cofactor evidence="1">
        <name>heme</name>
        <dbReference type="ChEBI" id="CHEBI:30413"/>
    </cofactor>
</comment>
<sequence>MPAITTILPPAGAVVALLLLSAYFGISAILSYRKLKQFQGPVFAGTSKLWLFWQSVNARVVQAEWDALAKYGTPARIGPSLLITDDADLVRHMNAPGSKWTRGAWYDGMRLDPGHDHVFSTRDEAIHADLRSKEIGGYNGRDVDNLESDLDLRITDLLELVRHSYKDKPLDIAEVARYFTLDVLSTIAFGRPFGFMSANSDLWDYGKANASFLPMLELIINHPTVQWLIATPLMQKLAAPRHTDTTGIGAALGFARRAVAERFQNVKSARKKDMLNHFMNKGLTQEQCENEAHVQIIAGSDSTTTILRCTLFLLISNPVAYGKLRAEIDQAANDGSLSYPIANYASVQKLPYLSAALWEGLRMFPPLAGLKAKLVPPGGDTFKDVFYPEGTEVGLCDDAMCRKREIFGDDAQFYRPERWIEVGQDERVVFQRTVDSIFGTGRFQCLGRHIAMMELHKTLVELIRNFDWSIADPFAGVPTTIHAVTLHRNMNVIARAR</sequence>
<keyword evidence="1" id="KW-0479">Metal-binding</keyword>
<protein>
    <recommendedName>
        <fullName evidence="5">Cytochrome P450</fullName>
    </recommendedName>
</protein>
<reference evidence="3" key="1">
    <citation type="submission" date="2023-07" db="EMBL/GenBank/DDBJ databases">
        <title>Black Yeasts Isolated from many extreme environments.</title>
        <authorList>
            <person name="Coleine C."/>
            <person name="Stajich J.E."/>
            <person name="Selbmann L."/>
        </authorList>
    </citation>
    <scope>NUCLEOTIDE SEQUENCE</scope>
    <source>
        <strain evidence="3">CCFEE 5485</strain>
    </source>
</reference>
<feature type="transmembrane region" description="Helical" evidence="2">
    <location>
        <begin position="12"/>
        <end position="32"/>
    </location>
</feature>
<dbReference type="Gene3D" id="1.10.630.10">
    <property type="entry name" value="Cytochrome P450"/>
    <property type="match status" value="1"/>
</dbReference>
<feature type="binding site" description="axial binding residue" evidence="1">
    <location>
        <position position="445"/>
    </location>
    <ligand>
        <name>heme</name>
        <dbReference type="ChEBI" id="CHEBI:30413"/>
    </ligand>
    <ligandPart>
        <name>Fe</name>
        <dbReference type="ChEBI" id="CHEBI:18248"/>
    </ligandPart>
</feature>
<dbReference type="InterPro" id="IPR002401">
    <property type="entry name" value="Cyt_P450_E_grp-I"/>
</dbReference>
<dbReference type="AlphaFoldDB" id="A0AAE0TTH5"/>
<dbReference type="PRINTS" id="PR00385">
    <property type="entry name" value="P450"/>
</dbReference>
<organism evidence="3 4">
    <name type="scientific">Recurvomyces mirabilis</name>
    <dbReference type="NCBI Taxonomy" id="574656"/>
    <lineage>
        <taxon>Eukaryota</taxon>
        <taxon>Fungi</taxon>
        <taxon>Dikarya</taxon>
        <taxon>Ascomycota</taxon>
        <taxon>Pezizomycotina</taxon>
        <taxon>Dothideomycetes</taxon>
        <taxon>Dothideomycetidae</taxon>
        <taxon>Mycosphaerellales</taxon>
        <taxon>Teratosphaeriaceae</taxon>
        <taxon>Recurvomyces</taxon>
    </lineage>
</organism>
<dbReference type="Pfam" id="PF00067">
    <property type="entry name" value="p450"/>
    <property type="match status" value="1"/>
</dbReference>
<keyword evidence="1" id="KW-0408">Iron</keyword>
<evidence type="ECO:0008006" key="5">
    <source>
        <dbReference type="Google" id="ProtNLM"/>
    </source>
</evidence>
<proteinExistence type="predicted"/>
<dbReference type="GO" id="GO:0004497">
    <property type="term" value="F:monooxygenase activity"/>
    <property type="evidence" value="ECO:0007669"/>
    <property type="project" value="InterPro"/>
</dbReference>
<evidence type="ECO:0000256" key="2">
    <source>
        <dbReference type="SAM" id="Phobius"/>
    </source>
</evidence>
<keyword evidence="4" id="KW-1185">Reference proteome</keyword>
<dbReference type="PRINTS" id="PR00463">
    <property type="entry name" value="EP450I"/>
</dbReference>
<keyword evidence="2" id="KW-0472">Membrane</keyword>
<dbReference type="GO" id="GO:0020037">
    <property type="term" value="F:heme binding"/>
    <property type="evidence" value="ECO:0007669"/>
    <property type="project" value="InterPro"/>
</dbReference>
<keyword evidence="1" id="KW-0349">Heme</keyword>
<dbReference type="GO" id="GO:0005506">
    <property type="term" value="F:iron ion binding"/>
    <property type="evidence" value="ECO:0007669"/>
    <property type="project" value="InterPro"/>
</dbReference>
<dbReference type="GO" id="GO:0016705">
    <property type="term" value="F:oxidoreductase activity, acting on paired donors, with incorporation or reduction of molecular oxygen"/>
    <property type="evidence" value="ECO:0007669"/>
    <property type="project" value="InterPro"/>
</dbReference>
<dbReference type="PANTHER" id="PTHR24305">
    <property type="entry name" value="CYTOCHROME P450"/>
    <property type="match status" value="1"/>
</dbReference>
<dbReference type="CDD" id="cd11060">
    <property type="entry name" value="CYP57A1-like"/>
    <property type="match status" value="1"/>
</dbReference>
<comment type="caution">
    <text evidence="3">The sequence shown here is derived from an EMBL/GenBank/DDBJ whole genome shotgun (WGS) entry which is preliminary data.</text>
</comment>